<evidence type="ECO:0000256" key="13">
    <source>
        <dbReference type="ARBA" id="ARBA00029437"/>
    </source>
</evidence>
<evidence type="ECO:0000259" key="16">
    <source>
        <dbReference type="Pfam" id="PF00920"/>
    </source>
</evidence>
<feature type="binding site" evidence="15">
    <location>
        <position position="492"/>
    </location>
    <ligand>
        <name>Mg(2+)</name>
        <dbReference type="ChEBI" id="CHEBI:18420"/>
    </ligand>
</feature>
<dbReference type="Gene3D" id="3.50.30.80">
    <property type="entry name" value="IlvD/EDD C-terminal domain-like"/>
    <property type="match status" value="1"/>
</dbReference>
<dbReference type="InterPro" id="IPR000581">
    <property type="entry name" value="ILV_EDD_N"/>
</dbReference>
<comment type="caution">
    <text evidence="15">Lacks conserved residue(s) required for the propagation of feature annotation.</text>
</comment>
<dbReference type="NCBIfam" id="TIGR00110">
    <property type="entry name" value="ilvD"/>
    <property type="match status" value="1"/>
</dbReference>
<feature type="binding site" description="via carbamate group" evidence="15">
    <location>
        <position position="124"/>
    </location>
    <ligand>
        <name>Mg(2+)</name>
        <dbReference type="ChEBI" id="CHEBI:18420"/>
    </ligand>
</feature>
<feature type="domain" description="Dihydroxy-acid/6-phosphogluconate dehydratase N-terminal" evidence="16">
    <location>
        <begin position="34"/>
        <end position="359"/>
    </location>
</feature>
<comment type="catalytic activity">
    <reaction evidence="15">
        <text>(2R,3R)-2,3-dihydroxy-3-methylpentanoate = (S)-3-methyl-2-oxopentanoate + H2O</text>
        <dbReference type="Rhea" id="RHEA:27694"/>
        <dbReference type="ChEBI" id="CHEBI:15377"/>
        <dbReference type="ChEBI" id="CHEBI:35146"/>
        <dbReference type="ChEBI" id="CHEBI:49258"/>
        <dbReference type="EC" id="4.2.1.9"/>
    </reaction>
</comment>
<dbReference type="UniPathway" id="UPA00049">
    <property type="reaction ID" value="UER00061"/>
</dbReference>
<protein>
    <recommendedName>
        <fullName evidence="14 15">Dihydroxy-acid dehydratase</fullName>
        <shortName evidence="15">DAD</shortName>
        <ecNumber evidence="14 15">4.2.1.9</ecNumber>
    </recommendedName>
</protein>
<organism evidence="18 19">
    <name type="scientific">Siculibacillus lacustris</name>
    <dbReference type="NCBI Taxonomy" id="1549641"/>
    <lineage>
        <taxon>Bacteria</taxon>
        <taxon>Pseudomonadati</taxon>
        <taxon>Pseudomonadota</taxon>
        <taxon>Alphaproteobacteria</taxon>
        <taxon>Hyphomicrobiales</taxon>
        <taxon>Ancalomicrobiaceae</taxon>
        <taxon>Siculibacillus</taxon>
    </lineage>
</organism>
<feature type="binding site" evidence="15">
    <location>
        <position position="81"/>
    </location>
    <ligand>
        <name>Mg(2+)</name>
        <dbReference type="ChEBI" id="CHEBI:18420"/>
    </ligand>
</feature>
<evidence type="ECO:0000313" key="18">
    <source>
        <dbReference type="EMBL" id="TBW40875.1"/>
    </source>
</evidence>
<name>A0A4Q9VY28_9HYPH</name>
<comment type="pathway">
    <text evidence="13 15">Amino-acid biosynthesis; L-isoleucine biosynthesis; L-isoleucine from 2-oxobutanoate: step 3/4.</text>
</comment>
<dbReference type="InterPro" id="IPR042096">
    <property type="entry name" value="Dihydro-acid_dehy_C"/>
</dbReference>
<evidence type="ECO:0000256" key="11">
    <source>
        <dbReference type="ARBA" id="ARBA00029304"/>
    </source>
</evidence>
<comment type="similarity">
    <text evidence="2 15">Belongs to the IlvD/Edd family.</text>
</comment>
<evidence type="ECO:0000256" key="10">
    <source>
        <dbReference type="ARBA" id="ARBA00023304"/>
    </source>
</evidence>
<reference evidence="18 19" key="1">
    <citation type="submission" date="2019-02" db="EMBL/GenBank/DDBJ databases">
        <title>Siculibacillus lacustris gen. nov., sp. nov., a new rosette-forming bacterium isolated from a freshwater crater lake (Lake St. Ana, Romania).</title>
        <authorList>
            <person name="Felfoldi T."/>
            <person name="Marton Z."/>
            <person name="Szabo A."/>
            <person name="Mentes A."/>
            <person name="Boka K."/>
            <person name="Marialigeti K."/>
            <person name="Mathe I."/>
            <person name="Koncz M."/>
            <person name="Schumann P."/>
            <person name="Toth E."/>
        </authorList>
    </citation>
    <scope>NUCLEOTIDE SEQUENCE [LARGE SCALE GENOMIC DNA]</scope>
    <source>
        <strain evidence="18 19">SA-279</strain>
    </source>
</reference>
<keyword evidence="10 15" id="KW-0100">Branched-chain amino acid biosynthesis</keyword>
<accession>A0A4Q9VY28</accession>
<comment type="cofactor">
    <cofactor evidence="1 15">
        <name>Mg(2+)</name>
        <dbReference type="ChEBI" id="CHEBI:18420"/>
    </cofactor>
</comment>
<dbReference type="GO" id="GO:0004160">
    <property type="term" value="F:dihydroxy-acid dehydratase activity"/>
    <property type="evidence" value="ECO:0007669"/>
    <property type="project" value="UniProtKB-UniRule"/>
</dbReference>
<evidence type="ECO:0000313" key="19">
    <source>
        <dbReference type="Proteomes" id="UP000292781"/>
    </source>
</evidence>
<dbReference type="InterPro" id="IPR056740">
    <property type="entry name" value="ILV_EDD_C"/>
</dbReference>
<feature type="domain" description="Dihydroxy-acid/6-phosphogluconate dehydratase C-terminal" evidence="17">
    <location>
        <begin position="409"/>
        <end position="609"/>
    </location>
</feature>
<sequence length="618" mass="64839">MPAYRSRTSTHGRNMAGARGLWRATGMKDGDFGKPIIAVVNSFTQFVPGHVHLKDLGQMVAREIEAAGGIAKEFDTIAVDDGIAMGHDGMLYSLPSRDLIADSVEYMVNAHCADAMVCISNCDKITPGMLLASLRLNIPTVFVSGGPMEAGKVLLSSGATKAVDLIDAMIAAADDKVSDEDVKSYERSACPTCGSCSGMFTANSMNCLTEALGLSLPGNGSMLATHADRKGLFLAAGRLIVDLAKRHYEQDDPSVLPRAIASKQAFENAMTLDIAMGGSTNTVLHLLAAAEEAGVDFKMADIDRLSRRVPCLSKVAPAVADVHMEDVHRAGGVYALLGELDRAGLIHGDLPTVHTPTLKAAIAHWDVVSTNSEEVRTFWRAAPGGVPSLEAFSQARRWDALDLDRAGGVIRSRDHAHSKDGGLAVLYGNIALDGCIVKTAGVDAANLTFEGPVKIFESQDSASAGILGGTVVAGDVVVIRYEGPKGGPGMQEMLYPTSYLKSKGLGKACALLTDGRFSGGTSGLSIGHASPEAAEGGAIGLVESGDRIRIDIPGRTLALLVSDEELAARRAKMEAKGSAGWKPAEQRTRKVSAALRAYAAMATSAARGAVRDVSQIER</sequence>
<comment type="caution">
    <text evidence="18">The sequence shown here is derived from an EMBL/GenBank/DDBJ whole genome shotgun (WGS) entry which is preliminary data.</text>
</comment>
<evidence type="ECO:0000256" key="2">
    <source>
        <dbReference type="ARBA" id="ARBA00006486"/>
    </source>
</evidence>
<evidence type="ECO:0000256" key="8">
    <source>
        <dbReference type="ARBA" id="ARBA00023014"/>
    </source>
</evidence>
<dbReference type="UniPathway" id="UPA00047">
    <property type="reaction ID" value="UER00057"/>
</dbReference>
<dbReference type="InterPro" id="IPR004404">
    <property type="entry name" value="DihydroxyA_deHydtase"/>
</dbReference>
<comment type="subunit">
    <text evidence="15">Homodimer.</text>
</comment>
<dbReference type="GO" id="GO:0009097">
    <property type="term" value="P:isoleucine biosynthetic process"/>
    <property type="evidence" value="ECO:0007669"/>
    <property type="project" value="UniProtKB-UniRule"/>
</dbReference>
<evidence type="ECO:0000256" key="5">
    <source>
        <dbReference type="ARBA" id="ARBA00022723"/>
    </source>
</evidence>
<proteinExistence type="inferred from homology"/>
<dbReference type="FunFam" id="3.50.30.80:FF:000001">
    <property type="entry name" value="Dihydroxy-acid dehydratase"/>
    <property type="match status" value="1"/>
</dbReference>
<dbReference type="Proteomes" id="UP000292781">
    <property type="component" value="Unassembled WGS sequence"/>
</dbReference>
<keyword evidence="3 15" id="KW-0028">Amino-acid biosynthesis</keyword>
<dbReference type="Pfam" id="PF24877">
    <property type="entry name" value="ILV_EDD_C"/>
    <property type="match status" value="1"/>
</dbReference>
<evidence type="ECO:0000256" key="14">
    <source>
        <dbReference type="ARBA" id="ARBA00029490"/>
    </source>
</evidence>
<evidence type="ECO:0000256" key="6">
    <source>
        <dbReference type="ARBA" id="ARBA00022842"/>
    </source>
</evidence>
<keyword evidence="7 15" id="KW-0408">Iron</keyword>
<dbReference type="PANTHER" id="PTHR43661">
    <property type="entry name" value="D-XYLONATE DEHYDRATASE"/>
    <property type="match status" value="1"/>
</dbReference>
<evidence type="ECO:0000256" key="7">
    <source>
        <dbReference type="ARBA" id="ARBA00023004"/>
    </source>
</evidence>
<dbReference type="SUPFAM" id="SSF52016">
    <property type="entry name" value="LeuD/IlvD-like"/>
    <property type="match status" value="1"/>
</dbReference>
<keyword evidence="8 15" id="KW-0411">Iron-sulfur</keyword>
<gene>
    <name evidence="15" type="primary">ilvD</name>
    <name evidence="18" type="ORF">EYW49_01610</name>
</gene>
<evidence type="ECO:0000256" key="15">
    <source>
        <dbReference type="HAMAP-Rule" id="MF_00012"/>
    </source>
</evidence>
<evidence type="ECO:0000259" key="17">
    <source>
        <dbReference type="Pfam" id="PF24877"/>
    </source>
</evidence>
<dbReference type="PROSITE" id="PS00886">
    <property type="entry name" value="ILVD_EDD_1"/>
    <property type="match status" value="1"/>
</dbReference>
<comment type="pathway">
    <text evidence="12 15">Amino-acid biosynthesis; L-valine biosynthesis; L-valine from pyruvate: step 3/4.</text>
</comment>
<evidence type="ECO:0000256" key="9">
    <source>
        <dbReference type="ARBA" id="ARBA00023239"/>
    </source>
</evidence>
<dbReference type="HAMAP" id="MF_00012">
    <property type="entry name" value="IlvD"/>
    <property type="match status" value="1"/>
</dbReference>
<evidence type="ECO:0000256" key="1">
    <source>
        <dbReference type="ARBA" id="ARBA00001946"/>
    </source>
</evidence>
<evidence type="ECO:0000256" key="12">
    <source>
        <dbReference type="ARBA" id="ARBA00029436"/>
    </source>
</evidence>
<dbReference type="EMBL" id="SJFN01000002">
    <property type="protein sequence ID" value="TBW40875.1"/>
    <property type="molecule type" value="Genomic_DNA"/>
</dbReference>
<keyword evidence="9 15" id="KW-0456">Lyase</keyword>
<evidence type="ECO:0000256" key="3">
    <source>
        <dbReference type="ARBA" id="ARBA00022605"/>
    </source>
</evidence>
<evidence type="ECO:0000256" key="4">
    <source>
        <dbReference type="ARBA" id="ARBA00022714"/>
    </source>
</evidence>
<dbReference type="AlphaFoldDB" id="A0A4Q9VY28"/>
<feature type="modified residue" description="N6-carboxylysine" evidence="15">
    <location>
        <position position="124"/>
    </location>
</feature>
<keyword evidence="19" id="KW-1185">Reference proteome</keyword>
<keyword evidence="4 15" id="KW-0001">2Fe-2S</keyword>
<dbReference type="InterPro" id="IPR037237">
    <property type="entry name" value="IlvD/EDD_N"/>
</dbReference>
<dbReference type="PROSITE" id="PS00887">
    <property type="entry name" value="ILVD_EDD_2"/>
    <property type="match status" value="1"/>
</dbReference>
<dbReference type="GO" id="GO:0005829">
    <property type="term" value="C:cytosol"/>
    <property type="evidence" value="ECO:0007669"/>
    <property type="project" value="TreeGrafter"/>
</dbReference>
<comment type="cofactor">
    <cofactor evidence="15">
        <name>[2Fe-2S] cluster</name>
        <dbReference type="ChEBI" id="CHEBI:190135"/>
    </cofactor>
    <text evidence="15">Binds 1 [2Fe-2S] cluster per subunit. This cluster acts as a Lewis acid cofactor.</text>
</comment>
<dbReference type="InterPro" id="IPR020558">
    <property type="entry name" value="DiOHA_6PGluconate_deHydtase_CS"/>
</dbReference>
<dbReference type="RefSeq" id="WP_131305278.1">
    <property type="nucleotide sequence ID" value="NZ_SJFN01000002.1"/>
</dbReference>
<comment type="function">
    <text evidence="15">Functions in the biosynthesis of branched-chain amino acids. Catalyzes the dehydration of (2R,3R)-2,3-dihydroxy-3-methylpentanoate (2,3-dihydroxy-3-methylvalerate) into 2-oxo-3-methylpentanoate (2-oxo-3-methylvalerate) and of (2R)-2,3-dihydroxy-3-methylbutanoate (2,3-dihydroxyisovalerate) into 2-oxo-3-methylbutanoate (2-oxoisovalerate), the penultimate precursor to L-isoleucine and L-valine, respectively.</text>
</comment>
<dbReference type="Pfam" id="PF00920">
    <property type="entry name" value="ILVD_EDD_N"/>
    <property type="match status" value="1"/>
</dbReference>
<keyword evidence="6 15" id="KW-0460">Magnesium</keyword>
<feature type="binding site" evidence="15">
    <location>
        <position position="123"/>
    </location>
    <ligand>
        <name>Mg(2+)</name>
        <dbReference type="ChEBI" id="CHEBI:18420"/>
    </ligand>
</feature>
<keyword evidence="5 15" id="KW-0479">Metal-binding</keyword>
<dbReference type="PANTHER" id="PTHR43661:SF3">
    <property type="entry name" value="D-XYLONATE DEHYDRATASE YAGF-RELATED"/>
    <property type="match status" value="1"/>
</dbReference>
<dbReference type="OrthoDB" id="7793094at2"/>
<dbReference type="GO" id="GO:0051537">
    <property type="term" value="F:2 iron, 2 sulfur cluster binding"/>
    <property type="evidence" value="ECO:0007669"/>
    <property type="project" value="UniProtKB-UniRule"/>
</dbReference>
<feature type="active site" description="Proton acceptor" evidence="15">
    <location>
        <position position="518"/>
    </location>
</feature>
<dbReference type="SUPFAM" id="SSF143975">
    <property type="entry name" value="IlvD/EDD N-terminal domain-like"/>
    <property type="match status" value="1"/>
</dbReference>
<comment type="catalytic activity">
    <reaction evidence="11">
        <text>(2R)-2,3-dihydroxy-3-methylbutanoate = 3-methyl-2-oxobutanoate + H2O</text>
        <dbReference type="Rhea" id="RHEA:24809"/>
        <dbReference type="ChEBI" id="CHEBI:11851"/>
        <dbReference type="ChEBI" id="CHEBI:15377"/>
        <dbReference type="ChEBI" id="CHEBI:49072"/>
        <dbReference type="EC" id="4.2.1.9"/>
    </reaction>
    <physiologicalReaction direction="left-to-right" evidence="11">
        <dbReference type="Rhea" id="RHEA:24810"/>
    </physiologicalReaction>
</comment>
<dbReference type="GO" id="GO:0000287">
    <property type="term" value="F:magnesium ion binding"/>
    <property type="evidence" value="ECO:0007669"/>
    <property type="project" value="UniProtKB-UniRule"/>
</dbReference>
<dbReference type="NCBIfam" id="NF009103">
    <property type="entry name" value="PRK12448.1"/>
    <property type="match status" value="1"/>
</dbReference>
<dbReference type="GO" id="GO:0009099">
    <property type="term" value="P:L-valine biosynthetic process"/>
    <property type="evidence" value="ECO:0007669"/>
    <property type="project" value="UniProtKB-UniRule"/>
</dbReference>
<dbReference type="EC" id="4.2.1.9" evidence="14 15"/>